<evidence type="ECO:0000256" key="1">
    <source>
        <dbReference type="SAM" id="MobiDB-lite"/>
    </source>
</evidence>
<dbReference type="AlphaFoldDB" id="A0A1Q5Q8E8"/>
<gene>
    <name evidence="2" type="ORF">UA08_04003</name>
</gene>
<evidence type="ECO:0000313" key="2">
    <source>
        <dbReference type="EMBL" id="OKL60406.1"/>
    </source>
</evidence>
<feature type="compositionally biased region" description="Polar residues" evidence="1">
    <location>
        <begin position="141"/>
        <end position="160"/>
    </location>
</feature>
<dbReference type="STRING" id="1441469.A0A1Q5Q8E8"/>
<dbReference type="GeneID" id="31003758"/>
<feature type="compositionally biased region" description="Low complexity" evidence="1">
    <location>
        <begin position="61"/>
        <end position="70"/>
    </location>
</feature>
<feature type="region of interest" description="Disordered" evidence="1">
    <location>
        <begin position="193"/>
        <end position="212"/>
    </location>
</feature>
<comment type="caution">
    <text evidence="2">The sequence shown here is derived from an EMBL/GenBank/DDBJ whole genome shotgun (WGS) entry which is preliminary data.</text>
</comment>
<name>A0A1Q5Q8E8_TALAT</name>
<feature type="region of interest" description="Disordered" evidence="1">
    <location>
        <begin position="55"/>
        <end position="101"/>
    </location>
</feature>
<dbReference type="RefSeq" id="XP_020120527.1">
    <property type="nucleotide sequence ID" value="XM_020266796.1"/>
</dbReference>
<dbReference type="Proteomes" id="UP000214365">
    <property type="component" value="Unassembled WGS sequence"/>
</dbReference>
<dbReference type="OrthoDB" id="5359669at2759"/>
<keyword evidence="3" id="KW-1185">Reference proteome</keyword>
<proteinExistence type="predicted"/>
<sequence>MGSVLYNNFSEGPAMILSPSRNHPSFQFPSQSMQGLQAFDSGSWSMDAACANPFKAPTRHSSSWTPASSSAKPLFTNPSRKRSRMDSEDDDMPSSKFSVVPPVPSVEAPVYGEGMALLNPRTGLAVSAESQTGTWYEEQAQMRTTKAASSSNKSQHVQDTSNRDGPSRKSQRLDTSAPGIDDVELAWIRHQMQSTTNDDNRRKNNPFNTADEPRVDDVTLLLGISWQRVNRDGDMAPAVSGWEKYINNHFSRYLRNARIILKNRSLNAYLVAALPAHDIIPQDTVPGYMNNSTMPSIYQFDPSSYFFLFKEDLTEGQLVASTLDNCLQNLRSTPVQFEGTDILRASDRSPERVLAPERNDQVNSLVGNGIPVASISKEDHAVINGGKTSLSNGMVMSMGTDMDIDL</sequence>
<organism evidence="2 3">
    <name type="scientific">Talaromyces atroroseus</name>
    <dbReference type="NCBI Taxonomy" id="1441469"/>
    <lineage>
        <taxon>Eukaryota</taxon>
        <taxon>Fungi</taxon>
        <taxon>Dikarya</taxon>
        <taxon>Ascomycota</taxon>
        <taxon>Pezizomycotina</taxon>
        <taxon>Eurotiomycetes</taxon>
        <taxon>Eurotiomycetidae</taxon>
        <taxon>Eurotiales</taxon>
        <taxon>Trichocomaceae</taxon>
        <taxon>Talaromyces</taxon>
        <taxon>Talaromyces sect. Trachyspermi</taxon>
    </lineage>
</organism>
<dbReference type="EMBL" id="LFMY01000005">
    <property type="protein sequence ID" value="OKL60406.1"/>
    <property type="molecule type" value="Genomic_DNA"/>
</dbReference>
<evidence type="ECO:0000313" key="3">
    <source>
        <dbReference type="Proteomes" id="UP000214365"/>
    </source>
</evidence>
<accession>A0A1Q5Q8E8</accession>
<feature type="region of interest" description="Disordered" evidence="1">
    <location>
        <begin position="140"/>
        <end position="176"/>
    </location>
</feature>
<reference evidence="2 3" key="1">
    <citation type="submission" date="2015-06" db="EMBL/GenBank/DDBJ databases">
        <title>Talaromyces atroroseus IBT 11181 draft genome.</title>
        <authorList>
            <person name="Rasmussen K.B."/>
            <person name="Rasmussen S."/>
            <person name="Petersen B."/>
            <person name="Sicheritz-Ponten T."/>
            <person name="Mortensen U.H."/>
            <person name="Thrane U."/>
        </authorList>
    </citation>
    <scope>NUCLEOTIDE SEQUENCE [LARGE SCALE GENOMIC DNA]</scope>
    <source>
        <strain evidence="2 3">IBT 11181</strain>
    </source>
</reference>
<protein>
    <submittedName>
        <fullName evidence="2">Uncharacterized protein</fullName>
    </submittedName>
</protein>